<evidence type="ECO:0000256" key="10">
    <source>
        <dbReference type="SAM" id="MobiDB-lite"/>
    </source>
</evidence>
<dbReference type="SMART" id="SM00185">
    <property type="entry name" value="ARM"/>
    <property type="match status" value="4"/>
</dbReference>
<feature type="non-terminal residue" evidence="11">
    <location>
        <position position="1"/>
    </location>
</feature>
<keyword evidence="12" id="KW-1185">Reference proteome</keyword>
<evidence type="ECO:0000256" key="1">
    <source>
        <dbReference type="ARBA" id="ARBA00006254"/>
    </source>
</evidence>
<name>A0AAV6MRJ7_9ROSI</name>
<feature type="compositionally biased region" description="Basic and acidic residues" evidence="10">
    <location>
        <begin position="1061"/>
        <end position="1106"/>
    </location>
</feature>
<feature type="coiled-coil region" evidence="9">
    <location>
        <begin position="98"/>
        <end position="129"/>
    </location>
</feature>
<feature type="compositionally biased region" description="Polar residues" evidence="10">
    <location>
        <begin position="1002"/>
        <end position="1011"/>
    </location>
</feature>
<feature type="compositionally biased region" description="Acidic residues" evidence="10">
    <location>
        <begin position="1246"/>
        <end position="1257"/>
    </location>
</feature>
<evidence type="ECO:0000313" key="11">
    <source>
        <dbReference type="EMBL" id="KAG6585498.1"/>
    </source>
</evidence>
<protein>
    <submittedName>
        <fullName evidence="11">U-box domain-containing protein 13</fullName>
    </submittedName>
</protein>
<feature type="compositionally biased region" description="Basic and acidic residues" evidence="10">
    <location>
        <begin position="1138"/>
        <end position="1147"/>
    </location>
</feature>
<dbReference type="GO" id="GO:0007064">
    <property type="term" value="P:mitotic sister chromatid cohesion"/>
    <property type="evidence" value="ECO:0007669"/>
    <property type="project" value="UniProtKB-ARBA"/>
</dbReference>
<evidence type="ECO:0000313" key="12">
    <source>
        <dbReference type="Proteomes" id="UP000685013"/>
    </source>
</evidence>
<feature type="compositionally biased region" description="Low complexity" evidence="10">
    <location>
        <begin position="1422"/>
        <end position="1437"/>
    </location>
</feature>
<feature type="region of interest" description="Disordered" evidence="10">
    <location>
        <begin position="1246"/>
        <end position="1485"/>
    </location>
</feature>
<dbReference type="GO" id="GO:0006281">
    <property type="term" value="P:DNA repair"/>
    <property type="evidence" value="ECO:0007669"/>
    <property type="project" value="UniProtKB-KW"/>
</dbReference>
<feature type="region of interest" description="Disordered" evidence="10">
    <location>
        <begin position="59"/>
        <end position="85"/>
    </location>
</feature>
<dbReference type="PANTHER" id="PTHR46700:SF1">
    <property type="entry name" value="ARM REPEAT SUPERFAMILY PROTEIN"/>
    <property type="match status" value="1"/>
</dbReference>
<comment type="similarity">
    <text evidence="1">Belongs to the PDS5 family.</text>
</comment>
<comment type="function">
    <text evidence="8">Cohesin cofactor dispensable during the meiotic division but playing an important role in DNA repair by homologous recombination (HR) probably by helping SMC5/SMC6 complex. Regulator of sister chromatid cohesion in mitosis which may stabilize cohesin complex association with chromatin. May couple sister chromatid cohesion during mitosis to DNA replication. Cohesion ensures that chromosome partitioning is accurate in both meiotic and mitotic cells and plays an important role in DNA repair.</text>
</comment>
<dbReference type="Pfam" id="PF20168">
    <property type="entry name" value="PDS5"/>
    <property type="match status" value="1"/>
</dbReference>
<evidence type="ECO:0000256" key="4">
    <source>
        <dbReference type="ARBA" id="ARBA00022776"/>
    </source>
</evidence>
<evidence type="ECO:0000256" key="9">
    <source>
        <dbReference type="SAM" id="Coils"/>
    </source>
</evidence>
<keyword evidence="5" id="KW-0234">DNA repair</keyword>
<dbReference type="Proteomes" id="UP000685013">
    <property type="component" value="Chromosome 12"/>
</dbReference>
<dbReference type="EMBL" id="JAGKQH010000012">
    <property type="protein sequence ID" value="KAG6585498.1"/>
    <property type="molecule type" value="Genomic_DNA"/>
</dbReference>
<evidence type="ECO:0000256" key="3">
    <source>
        <dbReference type="ARBA" id="ARBA00022763"/>
    </source>
</evidence>
<dbReference type="GO" id="GO:0035825">
    <property type="term" value="P:homologous recombination"/>
    <property type="evidence" value="ECO:0007669"/>
    <property type="project" value="UniProtKB-ARBA"/>
</dbReference>
<gene>
    <name evidence="11" type="primary">PUB13</name>
    <name evidence="11" type="ORF">SDJN03_18231</name>
</gene>
<reference evidence="11 12" key="1">
    <citation type="journal article" date="2021" name="Hortic Res">
        <title>The domestication of Cucurbita argyrosperma as revealed by the genome of its wild relative.</title>
        <authorList>
            <person name="Barrera-Redondo J."/>
            <person name="Sanchez-de la Vega G."/>
            <person name="Aguirre-Liguori J.A."/>
            <person name="Castellanos-Morales G."/>
            <person name="Gutierrez-Guerrero Y.T."/>
            <person name="Aguirre-Dugua X."/>
            <person name="Aguirre-Planter E."/>
            <person name="Tenaillon M.I."/>
            <person name="Lira-Saade R."/>
            <person name="Eguiarte L.E."/>
        </authorList>
    </citation>
    <scope>NUCLEOTIDE SEQUENCE [LARGE SCALE GENOMIC DNA]</scope>
    <source>
        <strain evidence="11">JBR-2021</strain>
    </source>
</reference>
<keyword evidence="4" id="KW-0498">Mitosis</keyword>
<evidence type="ECO:0000256" key="7">
    <source>
        <dbReference type="ARBA" id="ARBA00023306"/>
    </source>
</evidence>
<keyword evidence="6" id="KW-0539">Nucleus</keyword>
<keyword evidence="2" id="KW-0677">Repeat</keyword>
<evidence type="ECO:0000256" key="8">
    <source>
        <dbReference type="ARBA" id="ARBA00058864"/>
    </source>
</evidence>
<keyword evidence="4" id="KW-0132">Cell division</keyword>
<feature type="compositionally biased region" description="Basic and acidic residues" evidence="10">
    <location>
        <begin position="923"/>
        <end position="932"/>
    </location>
</feature>
<keyword evidence="9" id="KW-0175">Coiled coil</keyword>
<feature type="compositionally biased region" description="Basic and acidic residues" evidence="10">
    <location>
        <begin position="59"/>
        <end position="77"/>
    </location>
</feature>
<feature type="compositionally biased region" description="Basic residues" evidence="10">
    <location>
        <begin position="1476"/>
        <end position="1485"/>
    </location>
</feature>
<organism evidence="11 12">
    <name type="scientific">Cucurbita argyrosperma subsp. sororia</name>
    <dbReference type="NCBI Taxonomy" id="37648"/>
    <lineage>
        <taxon>Eukaryota</taxon>
        <taxon>Viridiplantae</taxon>
        <taxon>Streptophyta</taxon>
        <taxon>Embryophyta</taxon>
        <taxon>Tracheophyta</taxon>
        <taxon>Spermatophyta</taxon>
        <taxon>Magnoliopsida</taxon>
        <taxon>eudicotyledons</taxon>
        <taxon>Gunneridae</taxon>
        <taxon>Pentapetalae</taxon>
        <taxon>rosids</taxon>
        <taxon>fabids</taxon>
        <taxon>Cucurbitales</taxon>
        <taxon>Cucurbitaceae</taxon>
        <taxon>Cucurbiteae</taxon>
        <taxon>Cucurbita</taxon>
    </lineage>
</organism>
<feature type="compositionally biased region" description="Basic and acidic residues" evidence="10">
    <location>
        <begin position="1178"/>
        <end position="1189"/>
    </location>
</feature>
<feature type="region of interest" description="Disordered" evidence="10">
    <location>
        <begin position="872"/>
        <end position="1189"/>
    </location>
</feature>
<keyword evidence="7" id="KW-0131">Cell cycle</keyword>
<feature type="compositionally biased region" description="Low complexity" evidence="10">
    <location>
        <begin position="1293"/>
        <end position="1307"/>
    </location>
</feature>
<feature type="compositionally biased region" description="Basic and acidic residues" evidence="10">
    <location>
        <begin position="1308"/>
        <end position="1325"/>
    </location>
</feature>
<dbReference type="CDD" id="cd20404">
    <property type="entry name" value="Tudor_Agenet_AtEML-like"/>
    <property type="match status" value="1"/>
</dbReference>
<feature type="compositionally biased region" description="Basic and acidic residues" evidence="10">
    <location>
        <begin position="1362"/>
        <end position="1379"/>
    </location>
</feature>
<feature type="compositionally biased region" description="Basic and acidic residues" evidence="10">
    <location>
        <begin position="1391"/>
        <end position="1405"/>
    </location>
</feature>
<feature type="region of interest" description="Disordered" evidence="10">
    <location>
        <begin position="824"/>
        <end position="853"/>
    </location>
</feature>
<dbReference type="PANTHER" id="PTHR46700">
    <property type="entry name" value="ARM REPEAT SUPERFAMILY PROTEIN"/>
    <property type="match status" value="1"/>
</dbReference>
<evidence type="ECO:0000256" key="6">
    <source>
        <dbReference type="ARBA" id="ARBA00023242"/>
    </source>
</evidence>
<sequence>MAKCESNSVGSVAVEGIAGANAATRYFRLCTAFSGAAFRRRIYDTVSCGGSSRYRHRYKDQSMDDESRTGDLKEEKQRRNRKVANGRSEKLADLLNLVESVEMESEVETRKKEEALEELKRTVKDLQVEDLVKRKAAASNVRLMAKEDLVIRGTLALLGAIPPLVAMLDLEDEQSQIAALYALLNLGIGNNPNKAAIVKVGAIHKMLKLIKPESASNSSVTEAIIANFLGLSALDSNKLVIGSSGAIPFLVKSLQNKDHNISNQARQDVLRALFNLSIAASNVSIMLETDLIPFLLNSLGDMEVSERNLSILSNVVSTPEGRRAVSIVPDAFPILVDVLNWTDSPGCQEKASYVLMVMAHKLYGERQTMVEAGLVFASLELTLLGSALAQKRASRILEFLRYDKGKQISESFGGNHGAAVSAPIIGTSSSSNHNFDAQICMEESEEAMSVEKKAVKQLVQQSLQYNMRKIVKRANLPHDFVPSEHFKSLTASITKDLERENLLSCFSRGIIMTKVCLEHEITLNYVNLVAPISFSTRNGFGTLTVCLSIVEPIEDLGALPINRANMASSDKDVEEQLLEAGNKIVDPPTSVEQLLPLLDKIESFLARVEQSPSKSMQSALAPSLKALVSDQLLRHSDIDVKVAVAACISEITRITAPDAPYNDEQMKEVFHLIVSSFENLSDKSSRSYAKRASILETVAKVRSCVVMLDLECDGLIIEMFQHFLKTVRDDHPENVFSSMETIMSLVLEESEDISVELLSPILDSVKKDNEEILPIARKLGERVLDNCSTKLKPYLVQAVKTLGISFDDYSDVVASICKDLSGSLEPSNLRDADDNTVPERKSVGTSGEEVEDKLTEVATPERVDTAIEKHCDSVKSNGVAQGGEDGSVPNLENKKEEHGGHECKEVKSPKSSEPAKLGSEKASNVKEKSEKIPKKRGRKPNPKPTEVPHVDAQKGSQSQPEHESHSEHPGSPRGNRSAENLPSEIEADAKPSSPKAMEIESANVTTPSLSGSVPDECNNKSGQGKKAAQAKKKVNSAKEVASTAQVSKKSSDEINDSGAKPAEDKAPAEVSDDSKTADEDAAERESDTTSDSEAKSLKQSARKGDGASKSGGGSLKQSEAKRKKGSGKTISGKTLKKLSGDDDKKETTPVLKPTSKTTKDEKILNKTTTPASKRKRTPSKEKESETKDFDETLVGSKIKVWWPKDRMFYEGVIDSFDPEKRKHKVLYMDGDQEILNLKKERWEFIDDDSESEQEQTEDLVRSESATETPQKKKAKINANKSATRGKMDGSPKKGGVTSSSKSKGATTKTDRSSGSKVEGKSKENTPRVGRPPGSTASKSKDQTTPKTGSKAGSAGPKIAGKSRNDDAESHKTGKLKDDETSTPAAAASAKSKQDVLKTGKSKQETPKTPAISKGKSPKTGDKSNNSNLSSKVKFTSSKSKESGDLKNSPASGKATENSKGKSLNSSNDQGSESKSGKKRRRESKG</sequence>
<evidence type="ECO:0000256" key="2">
    <source>
        <dbReference type="ARBA" id="ARBA00022737"/>
    </source>
</evidence>
<feature type="compositionally biased region" description="Basic and acidic residues" evidence="10">
    <location>
        <begin position="960"/>
        <end position="970"/>
    </location>
</feature>
<dbReference type="FunFam" id="2.30.30.140:FF:000033">
    <property type="entry name" value="Binding protein"/>
    <property type="match status" value="1"/>
</dbReference>
<dbReference type="GO" id="GO:0009556">
    <property type="term" value="P:microsporogenesis"/>
    <property type="evidence" value="ECO:0007669"/>
    <property type="project" value="UniProtKB-ARBA"/>
</dbReference>
<dbReference type="InterPro" id="IPR000225">
    <property type="entry name" value="Armadillo"/>
</dbReference>
<comment type="caution">
    <text evidence="11">The sequence shown here is derived from an EMBL/GenBank/DDBJ whole genome shotgun (WGS) entry which is preliminary data.</text>
</comment>
<feature type="compositionally biased region" description="Basic and acidic residues" evidence="10">
    <location>
        <begin position="828"/>
        <end position="842"/>
    </location>
</feature>
<accession>A0AAV6MRJ7</accession>
<feature type="compositionally biased region" description="Basic and acidic residues" evidence="10">
    <location>
        <begin position="892"/>
        <end position="910"/>
    </location>
</feature>
<keyword evidence="3" id="KW-0227">DNA damage</keyword>
<proteinExistence type="inferred from homology"/>
<feature type="compositionally biased region" description="Polar residues" evidence="10">
    <location>
        <begin position="1448"/>
        <end position="1469"/>
    </location>
</feature>
<evidence type="ECO:0000256" key="5">
    <source>
        <dbReference type="ARBA" id="ARBA00023204"/>
    </source>
</evidence>